<evidence type="ECO:0000259" key="1">
    <source>
        <dbReference type="Pfam" id="PF03732"/>
    </source>
</evidence>
<dbReference type="Pfam" id="PF03732">
    <property type="entry name" value="Retrotrans_gag"/>
    <property type="match status" value="1"/>
</dbReference>
<gene>
    <name evidence="2" type="ORF">Slati_2486500</name>
</gene>
<dbReference type="EMBL" id="JACGWN010000008">
    <property type="protein sequence ID" value="KAL0440035.1"/>
    <property type="molecule type" value="Genomic_DNA"/>
</dbReference>
<reference evidence="2" key="1">
    <citation type="submission" date="2020-06" db="EMBL/GenBank/DDBJ databases">
        <authorList>
            <person name="Li T."/>
            <person name="Hu X."/>
            <person name="Zhang T."/>
            <person name="Song X."/>
            <person name="Zhang H."/>
            <person name="Dai N."/>
            <person name="Sheng W."/>
            <person name="Hou X."/>
            <person name="Wei L."/>
        </authorList>
    </citation>
    <scope>NUCLEOTIDE SEQUENCE</scope>
    <source>
        <strain evidence="2">KEN1</strain>
        <tissue evidence="2">Leaf</tissue>
    </source>
</reference>
<feature type="domain" description="Retrotransposon gag" evidence="1">
    <location>
        <begin position="10"/>
        <end position="81"/>
    </location>
</feature>
<dbReference type="InterPro" id="IPR005162">
    <property type="entry name" value="Retrotrans_gag_dom"/>
</dbReference>
<comment type="caution">
    <text evidence="2">The sequence shown here is derived from an EMBL/GenBank/DDBJ whole genome shotgun (WGS) entry which is preliminary data.</text>
</comment>
<reference evidence="2" key="2">
    <citation type="journal article" date="2024" name="Plant">
        <title>Genomic evolution and insights into agronomic trait innovations of Sesamum species.</title>
        <authorList>
            <person name="Miao H."/>
            <person name="Wang L."/>
            <person name="Qu L."/>
            <person name="Liu H."/>
            <person name="Sun Y."/>
            <person name="Le M."/>
            <person name="Wang Q."/>
            <person name="Wei S."/>
            <person name="Zheng Y."/>
            <person name="Lin W."/>
            <person name="Duan Y."/>
            <person name="Cao H."/>
            <person name="Xiong S."/>
            <person name="Wang X."/>
            <person name="Wei L."/>
            <person name="Li C."/>
            <person name="Ma Q."/>
            <person name="Ju M."/>
            <person name="Zhao R."/>
            <person name="Li G."/>
            <person name="Mu C."/>
            <person name="Tian Q."/>
            <person name="Mei H."/>
            <person name="Zhang T."/>
            <person name="Gao T."/>
            <person name="Zhang H."/>
        </authorList>
    </citation>
    <scope>NUCLEOTIDE SEQUENCE</scope>
    <source>
        <strain evidence="2">KEN1</strain>
    </source>
</reference>
<organism evidence="2">
    <name type="scientific">Sesamum latifolium</name>
    <dbReference type="NCBI Taxonomy" id="2727402"/>
    <lineage>
        <taxon>Eukaryota</taxon>
        <taxon>Viridiplantae</taxon>
        <taxon>Streptophyta</taxon>
        <taxon>Embryophyta</taxon>
        <taxon>Tracheophyta</taxon>
        <taxon>Spermatophyta</taxon>
        <taxon>Magnoliopsida</taxon>
        <taxon>eudicotyledons</taxon>
        <taxon>Gunneridae</taxon>
        <taxon>Pentapetalae</taxon>
        <taxon>asterids</taxon>
        <taxon>lamiids</taxon>
        <taxon>Lamiales</taxon>
        <taxon>Pedaliaceae</taxon>
        <taxon>Sesamum</taxon>
    </lineage>
</organism>
<sequence>MSPVLLARGPITWDGFKEAFLWHYFPNAVRLQKMAEFDALIQTPNMSVVEYLPRFHTLGKYSPTIMADPLLKIHKCNKGLKGHIQTALAIYEARSFDELLGAAIRAEADISRRDTENSLKRPRPVPHSVGGQTIRRPALTINKRVALPTTTSPMGQIEECGHCHKKHVGKCR</sequence>
<evidence type="ECO:0000313" key="2">
    <source>
        <dbReference type="EMBL" id="KAL0440035.1"/>
    </source>
</evidence>
<accession>A0AAW2WE16</accession>
<name>A0AAW2WE16_9LAMI</name>
<proteinExistence type="predicted"/>
<protein>
    <recommendedName>
        <fullName evidence="1">Retrotransposon gag domain-containing protein</fullName>
    </recommendedName>
</protein>
<dbReference type="AlphaFoldDB" id="A0AAW2WE16"/>